<reference evidence="2" key="1">
    <citation type="journal article" date="2014" name="PLoS ONE">
        <title>Transcriptome-Based Identification of ABC Transporters in the Western Tarnished Plant Bug Lygus hesperus.</title>
        <authorList>
            <person name="Hull J.J."/>
            <person name="Chaney K."/>
            <person name="Geib S.M."/>
            <person name="Fabrick J.A."/>
            <person name="Brent C.S."/>
            <person name="Walsh D."/>
            <person name="Lavine L.C."/>
        </authorList>
    </citation>
    <scope>NUCLEOTIDE SEQUENCE</scope>
</reference>
<dbReference type="AlphaFoldDB" id="A0A0A9YAY1"/>
<keyword evidence="1" id="KW-0732">Signal</keyword>
<dbReference type="SUPFAM" id="SSF50494">
    <property type="entry name" value="Trypsin-like serine proteases"/>
    <property type="match status" value="1"/>
</dbReference>
<dbReference type="InterPro" id="IPR009003">
    <property type="entry name" value="Peptidase_S1_PA"/>
</dbReference>
<gene>
    <name evidence="2" type="primary">FAXD1</name>
    <name evidence="2" type="ORF">CM83_98779</name>
</gene>
<dbReference type="EMBL" id="GBHO01015351">
    <property type="protein sequence ID" value="JAG28253.1"/>
    <property type="molecule type" value="Transcribed_RNA"/>
</dbReference>
<proteinExistence type="predicted"/>
<dbReference type="PROSITE" id="PS51257">
    <property type="entry name" value="PROKAR_LIPOPROTEIN"/>
    <property type="match status" value="1"/>
</dbReference>
<protein>
    <submittedName>
        <fullName evidence="2">Notecarin-D1</fullName>
    </submittedName>
</protein>
<reference evidence="3" key="3">
    <citation type="submission" date="2014-09" db="EMBL/GenBank/DDBJ databases">
        <authorList>
            <person name="Magalhaes I.L.F."/>
            <person name="Oliveira U."/>
            <person name="Santos F.R."/>
            <person name="Vidigal T.H.D.A."/>
            <person name="Brescovit A.D."/>
            <person name="Santos A.J."/>
        </authorList>
    </citation>
    <scope>NUCLEOTIDE SEQUENCE</scope>
</reference>
<dbReference type="EMBL" id="GBRD01004089">
    <property type="protein sequence ID" value="JAG61732.1"/>
    <property type="molecule type" value="Transcribed_RNA"/>
</dbReference>
<dbReference type="InterPro" id="IPR043504">
    <property type="entry name" value="Peptidase_S1_PA_chymotrypsin"/>
</dbReference>
<evidence type="ECO:0000313" key="3">
    <source>
        <dbReference type="EMBL" id="JAG61732.1"/>
    </source>
</evidence>
<evidence type="ECO:0000256" key="1">
    <source>
        <dbReference type="SAM" id="SignalP"/>
    </source>
</evidence>
<accession>A0A0A9YAY1</accession>
<reference evidence="2" key="2">
    <citation type="submission" date="2014-07" db="EMBL/GenBank/DDBJ databases">
        <authorList>
            <person name="Hull J."/>
        </authorList>
    </citation>
    <scope>NUCLEOTIDE SEQUENCE</scope>
</reference>
<sequence length="249" mass="27738">MKISISWALVILFWGSCGGDETKARQKRVLYGSPVTVYNAYQAPGYFVRIDEASTWSWLLSLIGIKPTTGDQLCGGAALTSFVVQTACHCLVVTWSITIYPYRYPVVQNGWENMLLLHHMHLVESTMTDAVWSRKFFVHQNCKQVNASQALSHDFGWIITKRPLPGTHGDKVPEGAAFAPVVTEGELAIQYYRNMKSEAICLIIGFGAYDWVKKRGNVIYGESSPSSNMDGVIYGTIGNVIDIMTEITR</sequence>
<name>A0A0A9YAY1_LYGHE</name>
<evidence type="ECO:0000313" key="2">
    <source>
        <dbReference type="EMBL" id="JAG28253.1"/>
    </source>
</evidence>
<feature type="signal peptide" evidence="1">
    <location>
        <begin position="1"/>
        <end position="19"/>
    </location>
</feature>
<organism evidence="2">
    <name type="scientific">Lygus hesperus</name>
    <name type="common">Western plant bug</name>
    <dbReference type="NCBI Taxonomy" id="30085"/>
    <lineage>
        <taxon>Eukaryota</taxon>
        <taxon>Metazoa</taxon>
        <taxon>Ecdysozoa</taxon>
        <taxon>Arthropoda</taxon>
        <taxon>Hexapoda</taxon>
        <taxon>Insecta</taxon>
        <taxon>Pterygota</taxon>
        <taxon>Neoptera</taxon>
        <taxon>Paraneoptera</taxon>
        <taxon>Hemiptera</taxon>
        <taxon>Heteroptera</taxon>
        <taxon>Panheteroptera</taxon>
        <taxon>Cimicomorpha</taxon>
        <taxon>Miridae</taxon>
        <taxon>Mirini</taxon>
        <taxon>Lygus</taxon>
    </lineage>
</organism>
<dbReference type="Gene3D" id="2.40.10.10">
    <property type="entry name" value="Trypsin-like serine proteases"/>
    <property type="match status" value="1"/>
</dbReference>
<feature type="chain" id="PRO_5015033962" evidence="1">
    <location>
        <begin position="20"/>
        <end position="249"/>
    </location>
</feature>